<organism evidence="2 3">
    <name type="scientific">Dispira parvispora</name>
    <dbReference type="NCBI Taxonomy" id="1520584"/>
    <lineage>
        <taxon>Eukaryota</taxon>
        <taxon>Fungi</taxon>
        <taxon>Fungi incertae sedis</taxon>
        <taxon>Zoopagomycota</taxon>
        <taxon>Kickxellomycotina</taxon>
        <taxon>Dimargaritomycetes</taxon>
        <taxon>Dimargaritales</taxon>
        <taxon>Dimargaritaceae</taxon>
        <taxon>Dispira</taxon>
    </lineage>
</organism>
<dbReference type="InterPro" id="IPR011992">
    <property type="entry name" value="EF-hand-dom_pair"/>
</dbReference>
<dbReference type="Proteomes" id="UP001150925">
    <property type="component" value="Unassembled WGS sequence"/>
</dbReference>
<dbReference type="OrthoDB" id="26525at2759"/>
<dbReference type="InterPro" id="IPR036047">
    <property type="entry name" value="F-box-like_dom_sf"/>
</dbReference>
<keyword evidence="3" id="KW-1185">Reference proteome</keyword>
<evidence type="ECO:0000313" key="3">
    <source>
        <dbReference type="Proteomes" id="UP001150925"/>
    </source>
</evidence>
<dbReference type="InterPro" id="IPR001810">
    <property type="entry name" value="F-box_dom"/>
</dbReference>
<proteinExistence type="predicted"/>
<name>A0A9W8ATF4_9FUNG</name>
<dbReference type="Pfam" id="PF12937">
    <property type="entry name" value="F-box-like"/>
    <property type="match status" value="1"/>
</dbReference>
<evidence type="ECO:0000259" key="1">
    <source>
        <dbReference type="PROSITE" id="PS50181"/>
    </source>
</evidence>
<dbReference type="PROSITE" id="PS50181">
    <property type="entry name" value="FBOX"/>
    <property type="match status" value="1"/>
</dbReference>
<reference evidence="2" key="1">
    <citation type="submission" date="2022-07" db="EMBL/GenBank/DDBJ databases">
        <title>Phylogenomic reconstructions and comparative analyses of Kickxellomycotina fungi.</title>
        <authorList>
            <person name="Reynolds N.K."/>
            <person name="Stajich J.E."/>
            <person name="Barry K."/>
            <person name="Grigoriev I.V."/>
            <person name="Crous P."/>
            <person name="Smith M.E."/>
        </authorList>
    </citation>
    <scope>NUCLEOTIDE SEQUENCE</scope>
    <source>
        <strain evidence="2">RSA 1196</strain>
    </source>
</reference>
<feature type="domain" description="F-box" evidence="1">
    <location>
        <begin position="4"/>
        <end position="50"/>
    </location>
</feature>
<sequence length="336" mass="38045">MATNVSLPHLDQGVIQNICRYLTVPEILTLARVNKTLYIYCHQDSLWQKLTQAAFGNTQWVIGFLREAGLCKSAEDSELTPALQSLSLATSIPEEGATSVVPRWKQAYERRWRVQNRPQDPTVVQSMQLAQTRFERAEQRIEASYEKPADQQLAFLEEAARELVEVVDILSDHAPSYYLLALVCYLLHAFKQASKLAEMCLALDPDFELAIQLLSESRDKSVGVYGTEGVAPLLTGRRISDALKNALTVLFQRYDRDRDGVWNIRELREFVLLTNGTNPSLAMLQQLCATFSSQPTKGLTFDGLCEFFVQQSLQDHEETRQDLAKHGFDENTLTLK</sequence>
<dbReference type="AlphaFoldDB" id="A0A9W8ATF4"/>
<dbReference type="Gene3D" id="1.10.238.10">
    <property type="entry name" value="EF-hand"/>
    <property type="match status" value="1"/>
</dbReference>
<gene>
    <name evidence="2" type="ORF">IWQ62_003875</name>
</gene>
<dbReference type="SUPFAM" id="SSF81383">
    <property type="entry name" value="F-box domain"/>
    <property type="match status" value="1"/>
</dbReference>
<accession>A0A9W8ATF4</accession>
<evidence type="ECO:0000313" key="2">
    <source>
        <dbReference type="EMBL" id="KAJ1961424.1"/>
    </source>
</evidence>
<dbReference type="SUPFAM" id="SSF48452">
    <property type="entry name" value="TPR-like"/>
    <property type="match status" value="1"/>
</dbReference>
<dbReference type="Gene3D" id="1.20.1280.50">
    <property type="match status" value="1"/>
</dbReference>
<comment type="caution">
    <text evidence="2">The sequence shown here is derived from an EMBL/GenBank/DDBJ whole genome shotgun (WGS) entry which is preliminary data.</text>
</comment>
<dbReference type="SUPFAM" id="SSF47473">
    <property type="entry name" value="EF-hand"/>
    <property type="match status" value="1"/>
</dbReference>
<dbReference type="InterPro" id="IPR011990">
    <property type="entry name" value="TPR-like_helical_dom_sf"/>
</dbReference>
<dbReference type="Gene3D" id="1.25.40.10">
    <property type="entry name" value="Tetratricopeptide repeat domain"/>
    <property type="match status" value="1"/>
</dbReference>
<dbReference type="EMBL" id="JANBPY010001142">
    <property type="protein sequence ID" value="KAJ1961424.1"/>
    <property type="molecule type" value="Genomic_DNA"/>
</dbReference>
<protein>
    <recommendedName>
        <fullName evidence="1">F-box domain-containing protein</fullName>
    </recommendedName>
</protein>